<keyword evidence="1" id="KW-0547">Nucleotide-binding</keyword>
<dbReference type="PANTHER" id="PTHR45639:SF28">
    <property type="entry name" value="HEAT SHOCK PROTEIN-LIKE PROTEIN"/>
    <property type="match status" value="1"/>
</dbReference>
<gene>
    <name evidence="4" type="ORF">AB1Y20_018625</name>
</gene>
<dbReference type="Gene3D" id="1.25.40.10">
    <property type="entry name" value="Tetratricopeptide repeat domain"/>
    <property type="match status" value="1"/>
</dbReference>
<feature type="coiled-coil region" evidence="3">
    <location>
        <begin position="491"/>
        <end position="518"/>
    </location>
</feature>
<keyword evidence="2" id="KW-0067">ATP-binding</keyword>
<keyword evidence="5" id="KW-1185">Reference proteome</keyword>
<evidence type="ECO:0000256" key="1">
    <source>
        <dbReference type="ARBA" id="ARBA00022741"/>
    </source>
</evidence>
<dbReference type="Gene3D" id="3.30.30.30">
    <property type="match status" value="1"/>
</dbReference>
<dbReference type="SUPFAM" id="SSF53067">
    <property type="entry name" value="Actin-like ATPase domain"/>
    <property type="match status" value="2"/>
</dbReference>
<dbReference type="GO" id="GO:0005634">
    <property type="term" value="C:nucleus"/>
    <property type="evidence" value="ECO:0007669"/>
    <property type="project" value="TreeGrafter"/>
</dbReference>
<dbReference type="Gene3D" id="3.90.640.10">
    <property type="entry name" value="Actin, Chain A, domain 4"/>
    <property type="match status" value="1"/>
</dbReference>
<dbReference type="EMBL" id="JBGBPQ010000005">
    <property type="protein sequence ID" value="KAL1523694.1"/>
    <property type="molecule type" value="Genomic_DNA"/>
</dbReference>
<dbReference type="GO" id="GO:0005524">
    <property type="term" value="F:ATP binding"/>
    <property type="evidence" value="ECO:0007669"/>
    <property type="project" value="UniProtKB-KW"/>
</dbReference>
<dbReference type="SUPFAM" id="SSF48452">
    <property type="entry name" value="TPR-like"/>
    <property type="match status" value="1"/>
</dbReference>
<evidence type="ECO:0000256" key="2">
    <source>
        <dbReference type="ARBA" id="ARBA00022840"/>
    </source>
</evidence>
<dbReference type="Pfam" id="PF00012">
    <property type="entry name" value="HSP70"/>
    <property type="match status" value="1"/>
</dbReference>
<dbReference type="InterPro" id="IPR011990">
    <property type="entry name" value="TPR-like_helical_dom_sf"/>
</dbReference>
<evidence type="ECO:0000313" key="5">
    <source>
        <dbReference type="Proteomes" id="UP001515480"/>
    </source>
</evidence>
<dbReference type="AlphaFoldDB" id="A0AB34JNS2"/>
<dbReference type="InterPro" id="IPR029048">
    <property type="entry name" value="HSP70_C_sf"/>
</dbReference>
<name>A0AB34JNS2_PRYPA</name>
<dbReference type="Proteomes" id="UP001515480">
    <property type="component" value="Unassembled WGS sequence"/>
</dbReference>
<dbReference type="Gene3D" id="3.30.420.40">
    <property type="match status" value="2"/>
</dbReference>
<dbReference type="InterPro" id="IPR043129">
    <property type="entry name" value="ATPase_NBD"/>
</dbReference>
<evidence type="ECO:0000256" key="3">
    <source>
        <dbReference type="SAM" id="Coils"/>
    </source>
</evidence>
<dbReference type="GO" id="GO:0140662">
    <property type="term" value="F:ATP-dependent protein folding chaperone"/>
    <property type="evidence" value="ECO:0007669"/>
    <property type="project" value="InterPro"/>
</dbReference>
<dbReference type="PANTHER" id="PTHR45639">
    <property type="entry name" value="HSC70CB, ISOFORM G-RELATED"/>
    <property type="match status" value="1"/>
</dbReference>
<protein>
    <submittedName>
        <fullName evidence="4">Uncharacterized protein</fullName>
    </submittedName>
</protein>
<sequence>MAAFGLSIGANATSCCNSDGELFRNELGGHTTASLVGFSGRERQLGEAAVAGRTANAKNTVSMVGEVALAAHAELAASPLAAHLPFAHAAAPDGSAVLTLEYGGEAVDFSSLALLGALLGKVRRTSGAEEGAPLAIALPSLAPDAEDAARARLSDAAAIGGWKLIAAPSAAEALGAALARKYPFKEGEEPKRLLVIDVGHTRTTAAVICVFPPPAKKANGEAAEEGEANQLRFSVLAKRSEPLGCAHFDASLFTHFAAQIEAKHGEAVVGGTRRGVRLMAAVERVRKLLSTMGEASATAENLIDGLDVPIRLTRDEMAELLAPLCEKLKACVADVLAAEGLEELHGVEAVGGGMRMPLVQSLLAEALAASPIGSAIAAHKLGAKLDDASLAIGAALIGKLKLSQPDGTPLAGALPAAALAELVAQEQTYAAADAAAAALGARRNEFEGFVLESRGLSGRKHGELVEAARLTPLLDAAEEWLYSEEGEAATLEALDGKLEELRAQVGELTEAYRAKLAEVKAADEAALEAAAAAAAAEKAANGEDEDHDTRRLKYPDRLRLVMKNKEEGTELFQGQNWRPAAARYNKALTHAAKFVDMSPEQREEVNAVKLSLHLNIAQCWLKITDAENHLTQAIRSCDEALELDPNSVKALYRRAFAKEAKGDYDGAKADLKKAGELAPDDTAVPKLMARVDAQLARQKAKEKKINVRMSRRFGRALTRRGTPRVPTDGCLLAL</sequence>
<proteinExistence type="predicted"/>
<comment type="caution">
    <text evidence="4">The sequence shown here is derived from an EMBL/GenBank/DDBJ whole genome shotgun (WGS) entry which is preliminary data.</text>
</comment>
<dbReference type="Gene3D" id="1.20.1270.10">
    <property type="match status" value="1"/>
</dbReference>
<reference evidence="4 5" key="1">
    <citation type="journal article" date="2024" name="Science">
        <title>Giant polyketide synthase enzymes in the biosynthesis of giant marine polyether toxins.</title>
        <authorList>
            <person name="Fallon T.R."/>
            <person name="Shende V.V."/>
            <person name="Wierzbicki I.H."/>
            <person name="Pendleton A.L."/>
            <person name="Watervoot N.F."/>
            <person name="Auber R.P."/>
            <person name="Gonzalez D.J."/>
            <person name="Wisecaver J.H."/>
            <person name="Moore B.S."/>
        </authorList>
    </citation>
    <scope>NUCLEOTIDE SEQUENCE [LARGE SCALE GENOMIC DNA]</scope>
    <source>
        <strain evidence="4 5">12B1</strain>
    </source>
</reference>
<dbReference type="InterPro" id="IPR013126">
    <property type="entry name" value="Hsp_70_fam"/>
</dbReference>
<dbReference type="GO" id="GO:0005829">
    <property type="term" value="C:cytosol"/>
    <property type="evidence" value="ECO:0007669"/>
    <property type="project" value="TreeGrafter"/>
</dbReference>
<evidence type="ECO:0000313" key="4">
    <source>
        <dbReference type="EMBL" id="KAL1523694.1"/>
    </source>
</evidence>
<dbReference type="Pfam" id="PF14559">
    <property type="entry name" value="TPR_19"/>
    <property type="match status" value="1"/>
</dbReference>
<dbReference type="SMART" id="SM00028">
    <property type="entry name" value="TPR"/>
    <property type="match status" value="3"/>
</dbReference>
<dbReference type="InterPro" id="IPR019734">
    <property type="entry name" value="TPR_rpt"/>
</dbReference>
<keyword evidence="3" id="KW-0175">Coiled coil</keyword>
<organism evidence="4 5">
    <name type="scientific">Prymnesium parvum</name>
    <name type="common">Toxic golden alga</name>
    <dbReference type="NCBI Taxonomy" id="97485"/>
    <lineage>
        <taxon>Eukaryota</taxon>
        <taxon>Haptista</taxon>
        <taxon>Haptophyta</taxon>
        <taxon>Prymnesiophyceae</taxon>
        <taxon>Prymnesiales</taxon>
        <taxon>Prymnesiaceae</taxon>
        <taxon>Prymnesium</taxon>
    </lineage>
</organism>
<accession>A0AB34JNS2</accession>